<protein>
    <submittedName>
        <fullName evidence="1">SRPBCC family protein</fullName>
    </submittedName>
</protein>
<evidence type="ECO:0000313" key="1">
    <source>
        <dbReference type="EMBL" id="PPJ31413.1"/>
    </source>
</evidence>
<accession>A0A2S6ACB5</accession>
<dbReference type="AlphaFoldDB" id="A0A2S6ACB5"/>
<dbReference type="Gene3D" id="3.30.530.20">
    <property type="match status" value="1"/>
</dbReference>
<sequence length="166" mass="18206">MGEVTMGVPGSAEQVFAVLADGWSYGHWVVGSTHMRDVDQDWPRIGSRIHHSVGAWPLMAQQATRVVAVDPPNSIELEAELWPLGVAWIRLAMTPIDADTTEVSMSEEVIRGPGRLIPDVLQTLALKPRNKQSLARLCDLVASHYVDTRKIDTPRPGTLAPDNPEP</sequence>
<reference evidence="1 2" key="1">
    <citation type="submission" date="2018-02" db="EMBL/GenBank/DDBJ databases">
        <title>8 Nocardia nova and 1 Nocardia cyriacigeorgica strain used for evolution to TMP-SMX.</title>
        <authorList>
            <person name="Mehta H."/>
            <person name="Weng J."/>
            <person name="Shamoo Y."/>
        </authorList>
    </citation>
    <scope>NUCLEOTIDE SEQUENCE [LARGE SCALE GENOMIC DNA]</scope>
    <source>
        <strain evidence="1 2">BAA2227</strain>
    </source>
</reference>
<dbReference type="SUPFAM" id="SSF55961">
    <property type="entry name" value="Bet v1-like"/>
    <property type="match status" value="1"/>
</dbReference>
<dbReference type="CDD" id="cd07812">
    <property type="entry name" value="SRPBCC"/>
    <property type="match status" value="1"/>
</dbReference>
<gene>
    <name evidence="1" type="ORF">C5F51_05955</name>
</gene>
<dbReference type="InterPro" id="IPR023393">
    <property type="entry name" value="START-like_dom_sf"/>
</dbReference>
<dbReference type="Pfam" id="PF10604">
    <property type="entry name" value="Polyketide_cyc2"/>
    <property type="match status" value="1"/>
</dbReference>
<proteinExistence type="predicted"/>
<dbReference type="GeneID" id="66722708"/>
<dbReference type="EMBL" id="PSZD01000003">
    <property type="protein sequence ID" value="PPJ31413.1"/>
    <property type="molecule type" value="Genomic_DNA"/>
</dbReference>
<organism evidence="1 2">
    <name type="scientific">Nocardia nova</name>
    <dbReference type="NCBI Taxonomy" id="37330"/>
    <lineage>
        <taxon>Bacteria</taxon>
        <taxon>Bacillati</taxon>
        <taxon>Actinomycetota</taxon>
        <taxon>Actinomycetes</taxon>
        <taxon>Mycobacteriales</taxon>
        <taxon>Nocardiaceae</taxon>
        <taxon>Nocardia</taxon>
    </lineage>
</organism>
<dbReference type="Proteomes" id="UP000238356">
    <property type="component" value="Unassembled WGS sequence"/>
</dbReference>
<evidence type="ECO:0000313" key="2">
    <source>
        <dbReference type="Proteomes" id="UP000238356"/>
    </source>
</evidence>
<dbReference type="InterPro" id="IPR019587">
    <property type="entry name" value="Polyketide_cyclase/dehydratase"/>
</dbReference>
<dbReference type="RefSeq" id="WP_082857147.1">
    <property type="nucleotide sequence ID" value="NZ_JADLQW010000005.1"/>
</dbReference>
<keyword evidence="2" id="KW-1185">Reference proteome</keyword>
<name>A0A2S6ACB5_9NOCA</name>
<comment type="caution">
    <text evidence="1">The sequence shown here is derived from an EMBL/GenBank/DDBJ whole genome shotgun (WGS) entry which is preliminary data.</text>
</comment>